<dbReference type="Proteomes" id="UP000764110">
    <property type="component" value="Unassembled WGS sequence"/>
</dbReference>
<dbReference type="AlphaFoldDB" id="A0A9P8S2P6"/>
<keyword evidence="1" id="KW-0732">Signal</keyword>
<comment type="caution">
    <text evidence="2">The sequence shown here is derived from an EMBL/GenBank/DDBJ whole genome shotgun (WGS) entry which is preliminary data.</text>
</comment>
<name>A0A9P8S2P6_9HYPO</name>
<evidence type="ECO:0000256" key="1">
    <source>
        <dbReference type="SAM" id="SignalP"/>
    </source>
</evidence>
<evidence type="ECO:0000313" key="3">
    <source>
        <dbReference type="Proteomes" id="UP000764110"/>
    </source>
</evidence>
<proteinExistence type="predicted"/>
<feature type="signal peptide" evidence="1">
    <location>
        <begin position="1"/>
        <end position="18"/>
    </location>
</feature>
<feature type="chain" id="PRO_5040105941" evidence="1">
    <location>
        <begin position="19"/>
        <end position="96"/>
    </location>
</feature>
<gene>
    <name evidence="2" type="ORF">MHUMG1_10437</name>
</gene>
<protein>
    <submittedName>
        <fullName evidence="2">Uncharacterized protein</fullName>
    </submittedName>
</protein>
<evidence type="ECO:0000313" key="2">
    <source>
        <dbReference type="EMBL" id="KAH0591827.1"/>
    </source>
</evidence>
<accession>A0A9P8S2P6</accession>
<reference evidence="2 3" key="1">
    <citation type="submission" date="2020-07" db="EMBL/GenBank/DDBJ databases">
        <title>Metarhizium humberi genome.</title>
        <authorList>
            <person name="Lysoe E."/>
        </authorList>
    </citation>
    <scope>NUCLEOTIDE SEQUENCE [LARGE SCALE GENOMIC DNA]</scope>
    <source>
        <strain evidence="2 3">ESALQ1638</strain>
    </source>
</reference>
<keyword evidence="3" id="KW-1185">Reference proteome</keyword>
<sequence>MHTTTILAAASIVASAFAQYDSTAFRIFDDYDCTGHGRFIIAQHCTTLPKSAQSLRAPEYGIGVTYCTGKVRYVQSEQCASYEPYKPWGSVRMEVV</sequence>
<organism evidence="2 3">
    <name type="scientific">Metarhizium humberi</name>
    <dbReference type="NCBI Taxonomy" id="2596975"/>
    <lineage>
        <taxon>Eukaryota</taxon>
        <taxon>Fungi</taxon>
        <taxon>Dikarya</taxon>
        <taxon>Ascomycota</taxon>
        <taxon>Pezizomycotina</taxon>
        <taxon>Sordariomycetes</taxon>
        <taxon>Hypocreomycetidae</taxon>
        <taxon>Hypocreales</taxon>
        <taxon>Clavicipitaceae</taxon>
        <taxon>Metarhizium</taxon>
    </lineage>
</organism>
<dbReference type="EMBL" id="JACEFI010000045">
    <property type="protein sequence ID" value="KAH0591827.1"/>
    <property type="molecule type" value="Genomic_DNA"/>
</dbReference>